<keyword evidence="2" id="KW-0732">Signal</keyword>
<evidence type="ECO:0000256" key="2">
    <source>
        <dbReference type="SAM" id="SignalP"/>
    </source>
</evidence>
<dbReference type="PROSITE" id="PS51257">
    <property type="entry name" value="PROKAR_LIPOPROTEIN"/>
    <property type="match status" value="1"/>
</dbReference>
<dbReference type="EMBL" id="DVJK01000175">
    <property type="protein sequence ID" value="HIS67165.1"/>
    <property type="molecule type" value="Genomic_DNA"/>
</dbReference>
<evidence type="ECO:0000256" key="1">
    <source>
        <dbReference type="SAM" id="MobiDB-lite"/>
    </source>
</evidence>
<reference evidence="3" key="2">
    <citation type="journal article" date="2021" name="PeerJ">
        <title>Extensive microbial diversity within the chicken gut microbiome revealed by metagenomics and culture.</title>
        <authorList>
            <person name="Gilroy R."/>
            <person name="Ravi A."/>
            <person name="Getino M."/>
            <person name="Pursley I."/>
            <person name="Horton D.L."/>
            <person name="Alikhan N.F."/>
            <person name="Baker D."/>
            <person name="Gharbi K."/>
            <person name="Hall N."/>
            <person name="Watson M."/>
            <person name="Adriaenssens E.M."/>
            <person name="Foster-Nyarko E."/>
            <person name="Jarju S."/>
            <person name="Secka A."/>
            <person name="Antonio M."/>
            <person name="Oren A."/>
            <person name="Chaudhuri R.R."/>
            <person name="La Ragione R."/>
            <person name="Hildebrand F."/>
            <person name="Pallen M.J."/>
        </authorList>
    </citation>
    <scope>NUCLEOTIDE SEQUENCE</scope>
    <source>
        <strain evidence="3">ChiHjej10B9-9673</strain>
    </source>
</reference>
<evidence type="ECO:0008006" key="5">
    <source>
        <dbReference type="Google" id="ProtNLM"/>
    </source>
</evidence>
<dbReference type="Proteomes" id="UP000824001">
    <property type="component" value="Unassembled WGS sequence"/>
</dbReference>
<protein>
    <recommendedName>
        <fullName evidence="5">GerMN domain-containing protein</fullName>
    </recommendedName>
</protein>
<sequence length="305" mass="32977">MKKTLALLLSALFLLLAACGEAAAPVEVDLPDAEPEETAPPETAYPHPEVELPVSTPEAEKTEEPEETLPAGELEPAGSRLTADSYVIRAIVDIIEGNMEGTTCTFDENEQALYIVTPMDMSRDNLLMLWNSDPGTVSEAFDSYESMCGAAATGLAAYDVILDAKMMGNDNRELMWIVNDTRVFDITAVSPLPEYSSSNSFISSVSDVIRESGFTCEFSVSRQSLDVNCYLDSSYADFIGKRGSGDVDESAEALVQSMLEANTVTYEGFIDTGMYGVSTTLMMYDSGGVPLALCVNGELIFNRMT</sequence>
<comment type="caution">
    <text evidence="3">The sequence shown here is derived from an EMBL/GenBank/DDBJ whole genome shotgun (WGS) entry which is preliminary data.</text>
</comment>
<accession>A0A9D1JV41</accession>
<evidence type="ECO:0000313" key="4">
    <source>
        <dbReference type="Proteomes" id="UP000824001"/>
    </source>
</evidence>
<feature type="signal peptide" evidence="2">
    <location>
        <begin position="1"/>
        <end position="23"/>
    </location>
</feature>
<organism evidence="3 4">
    <name type="scientific">Candidatus Scatomorpha merdipullorum</name>
    <dbReference type="NCBI Taxonomy" id="2840927"/>
    <lineage>
        <taxon>Bacteria</taxon>
        <taxon>Bacillati</taxon>
        <taxon>Bacillota</taxon>
        <taxon>Clostridia</taxon>
        <taxon>Eubacteriales</taxon>
        <taxon>Candidatus Scatomorpha</taxon>
    </lineage>
</organism>
<dbReference type="AlphaFoldDB" id="A0A9D1JV41"/>
<gene>
    <name evidence="3" type="ORF">IAC18_06330</name>
</gene>
<name>A0A9D1JV41_9FIRM</name>
<feature type="region of interest" description="Disordered" evidence="1">
    <location>
        <begin position="32"/>
        <end position="73"/>
    </location>
</feature>
<feature type="chain" id="PRO_5038604470" description="GerMN domain-containing protein" evidence="2">
    <location>
        <begin position="24"/>
        <end position="305"/>
    </location>
</feature>
<reference evidence="3" key="1">
    <citation type="submission" date="2020-10" db="EMBL/GenBank/DDBJ databases">
        <authorList>
            <person name="Gilroy R."/>
        </authorList>
    </citation>
    <scope>NUCLEOTIDE SEQUENCE</scope>
    <source>
        <strain evidence="3">ChiHjej10B9-9673</strain>
    </source>
</reference>
<evidence type="ECO:0000313" key="3">
    <source>
        <dbReference type="EMBL" id="HIS67165.1"/>
    </source>
</evidence>
<proteinExistence type="predicted"/>